<protein>
    <submittedName>
        <fullName evidence="2">Flavoprotein</fullName>
    </submittedName>
</protein>
<dbReference type="EMBL" id="VIWY01000005">
    <property type="protein sequence ID" value="TWG12650.1"/>
    <property type="molecule type" value="Genomic_DNA"/>
</dbReference>
<keyword evidence="3" id="KW-1185">Reference proteome</keyword>
<dbReference type="Pfam" id="PF02441">
    <property type="entry name" value="Flavoprotein"/>
    <property type="match status" value="1"/>
</dbReference>
<feature type="domain" description="Flavoprotein" evidence="1">
    <location>
        <begin position="9"/>
        <end position="138"/>
    </location>
</feature>
<organism evidence="2 3">
    <name type="scientific">Actinoplanes teichomyceticus</name>
    <dbReference type="NCBI Taxonomy" id="1867"/>
    <lineage>
        <taxon>Bacteria</taxon>
        <taxon>Bacillati</taxon>
        <taxon>Actinomycetota</taxon>
        <taxon>Actinomycetes</taxon>
        <taxon>Micromonosporales</taxon>
        <taxon>Micromonosporaceae</taxon>
        <taxon>Actinoplanes</taxon>
    </lineage>
</organism>
<dbReference type="SUPFAM" id="SSF52507">
    <property type="entry name" value="Homo-oligomeric flavin-containing Cys decarboxylases, HFCD"/>
    <property type="match status" value="1"/>
</dbReference>
<dbReference type="AlphaFoldDB" id="A0A561VM28"/>
<dbReference type="InterPro" id="IPR036551">
    <property type="entry name" value="Flavin_trans-like"/>
</dbReference>
<dbReference type="InterPro" id="IPR003382">
    <property type="entry name" value="Flavoprotein"/>
</dbReference>
<accession>A0A561VM28</accession>
<dbReference type="GO" id="GO:0071513">
    <property type="term" value="C:phosphopantothenoylcysteine decarboxylase complex"/>
    <property type="evidence" value="ECO:0007669"/>
    <property type="project" value="TreeGrafter"/>
</dbReference>
<reference evidence="2 3" key="1">
    <citation type="submission" date="2019-06" db="EMBL/GenBank/DDBJ databases">
        <title>Sequencing the genomes of 1000 actinobacteria strains.</title>
        <authorList>
            <person name="Klenk H.-P."/>
        </authorList>
    </citation>
    <scope>NUCLEOTIDE SEQUENCE [LARGE SCALE GENOMIC DNA]</scope>
    <source>
        <strain evidence="2 3">DSM 43866</strain>
    </source>
</reference>
<name>A0A561VM28_ACTTI</name>
<evidence type="ECO:0000259" key="1">
    <source>
        <dbReference type="Pfam" id="PF02441"/>
    </source>
</evidence>
<comment type="caution">
    <text evidence="2">The sequence shown here is derived from an EMBL/GenBank/DDBJ whole genome shotgun (WGS) entry which is preliminary data.</text>
</comment>
<dbReference type="PANTHER" id="PTHR14359:SF6">
    <property type="entry name" value="PHOSPHOPANTOTHENOYLCYSTEINE DECARBOXYLASE"/>
    <property type="match status" value="1"/>
</dbReference>
<dbReference type="Proteomes" id="UP000320239">
    <property type="component" value="Unassembled WGS sequence"/>
</dbReference>
<dbReference type="GO" id="GO:0015937">
    <property type="term" value="P:coenzyme A biosynthetic process"/>
    <property type="evidence" value="ECO:0007669"/>
    <property type="project" value="TreeGrafter"/>
</dbReference>
<dbReference type="Gene3D" id="3.40.50.1950">
    <property type="entry name" value="Flavin prenyltransferase-like"/>
    <property type="match status" value="1"/>
</dbReference>
<gene>
    <name evidence="2" type="ORF">FHX34_105517</name>
</gene>
<dbReference type="GO" id="GO:0010181">
    <property type="term" value="F:FMN binding"/>
    <property type="evidence" value="ECO:0007669"/>
    <property type="project" value="TreeGrafter"/>
</dbReference>
<evidence type="ECO:0000313" key="3">
    <source>
        <dbReference type="Proteomes" id="UP000320239"/>
    </source>
</evidence>
<sequence>MGAATLPQRLLIGVSGSVAALNLPAYLHALRVAGVQRLVAVLTHTAERFTPPATLELICDAVCTESDHGRGHVALGRWAEQVVVLPATAHLLGCLAHGLGPNLLATTLLATDAPITLVPAMNEVMWRRPAVRRNVDTLRGDGHRVIEPLPGATYEVASRSIVPGLTIPPPESLVQLLTGVHA</sequence>
<proteinExistence type="predicted"/>
<evidence type="ECO:0000313" key="2">
    <source>
        <dbReference type="EMBL" id="TWG12650.1"/>
    </source>
</evidence>
<dbReference type="GO" id="GO:0004633">
    <property type="term" value="F:phosphopantothenoylcysteine decarboxylase activity"/>
    <property type="evidence" value="ECO:0007669"/>
    <property type="project" value="TreeGrafter"/>
</dbReference>
<dbReference type="PANTHER" id="PTHR14359">
    <property type="entry name" value="HOMO-OLIGOMERIC FLAVIN CONTAINING CYS DECARBOXYLASE FAMILY"/>
    <property type="match status" value="1"/>
</dbReference>